<sequence>HGFRSTRHRLAVFPQQTGSATPRPTGMRALLPVDLVNFERPSSFSLNKALQCSPKQS</sequence>
<name>A0ABQ9TYX2_SAGOE</name>
<evidence type="ECO:0000313" key="1">
    <source>
        <dbReference type="EMBL" id="KAK2090004.1"/>
    </source>
</evidence>
<feature type="non-terminal residue" evidence="1">
    <location>
        <position position="57"/>
    </location>
</feature>
<reference evidence="1 2" key="1">
    <citation type="submission" date="2023-05" db="EMBL/GenBank/DDBJ databases">
        <title>B98-5 Cell Line De Novo Hybrid Assembly: An Optical Mapping Approach.</title>
        <authorList>
            <person name="Kananen K."/>
            <person name="Auerbach J.A."/>
            <person name="Kautto E."/>
            <person name="Blachly J.S."/>
        </authorList>
    </citation>
    <scope>NUCLEOTIDE SEQUENCE [LARGE SCALE GENOMIC DNA]</scope>
    <source>
        <strain evidence="1">B95-8</strain>
        <tissue evidence="1">Cell line</tissue>
    </source>
</reference>
<organism evidence="1 2">
    <name type="scientific">Saguinus oedipus</name>
    <name type="common">Cotton-top tamarin</name>
    <name type="synonym">Oedipomidas oedipus</name>
    <dbReference type="NCBI Taxonomy" id="9490"/>
    <lineage>
        <taxon>Eukaryota</taxon>
        <taxon>Metazoa</taxon>
        <taxon>Chordata</taxon>
        <taxon>Craniata</taxon>
        <taxon>Vertebrata</taxon>
        <taxon>Euteleostomi</taxon>
        <taxon>Mammalia</taxon>
        <taxon>Eutheria</taxon>
        <taxon>Euarchontoglires</taxon>
        <taxon>Primates</taxon>
        <taxon>Haplorrhini</taxon>
        <taxon>Platyrrhini</taxon>
        <taxon>Cebidae</taxon>
        <taxon>Callitrichinae</taxon>
        <taxon>Saguinus</taxon>
    </lineage>
</organism>
<proteinExistence type="predicted"/>
<evidence type="ECO:0000313" key="2">
    <source>
        <dbReference type="Proteomes" id="UP001266305"/>
    </source>
</evidence>
<accession>A0ABQ9TYX2</accession>
<dbReference type="Proteomes" id="UP001266305">
    <property type="component" value="Unassembled WGS sequence"/>
</dbReference>
<comment type="caution">
    <text evidence="1">The sequence shown here is derived from an EMBL/GenBank/DDBJ whole genome shotgun (WGS) entry which is preliminary data.</text>
</comment>
<feature type="non-terminal residue" evidence="1">
    <location>
        <position position="1"/>
    </location>
</feature>
<protein>
    <submittedName>
        <fullName evidence="1">Uncharacterized protein</fullName>
    </submittedName>
</protein>
<gene>
    <name evidence="1" type="ORF">P7K49_031260</name>
</gene>
<dbReference type="EMBL" id="JASSZA010000017">
    <property type="protein sequence ID" value="KAK2090004.1"/>
    <property type="molecule type" value="Genomic_DNA"/>
</dbReference>
<keyword evidence="2" id="KW-1185">Reference proteome</keyword>